<accession>A0A8S0WB40</accession>
<evidence type="ECO:0000313" key="2">
    <source>
        <dbReference type="EMBL" id="CAA7269358.1"/>
    </source>
</evidence>
<dbReference type="EMBL" id="CACVBS010000078">
    <property type="protein sequence ID" value="CAA7269358.1"/>
    <property type="molecule type" value="Genomic_DNA"/>
</dbReference>
<feature type="region of interest" description="Disordered" evidence="1">
    <location>
        <begin position="360"/>
        <end position="380"/>
    </location>
</feature>
<proteinExistence type="predicted"/>
<dbReference type="Proteomes" id="UP000467700">
    <property type="component" value="Unassembled WGS sequence"/>
</dbReference>
<evidence type="ECO:0000256" key="1">
    <source>
        <dbReference type="SAM" id="MobiDB-lite"/>
    </source>
</evidence>
<protein>
    <submittedName>
        <fullName evidence="2">Uncharacterized protein</fullName>
    </submittedName>
</protein>
<comment type="caution">
    <text evidence="2">The sequence shown here is derived from an EMBL/GenBank/DDBJ whole genome shotgun (WGS) entry which is preliminary data.</text>
</comment>
<feature type="compositionally biased region" description="Low complexity" evidence="1">
    <location>
        <begin position="255"/>
        <end position="266"/>
    </location>
</feature>
<feature type="compositionally biased region" description="Polar residues" evidence="1">
    <location>
        <begin position="366"/>
        <end position="375"/>
    </location>
</feature>
<name>A0A8S0WB40_CYCAE</name>
<evidence type="ECO:0000313" key="3">
    <source>
        <dbReference type="Proteomes" id="UP000467700"/>
    </source>
</evidence>
<feature type="region of interest" description="Disordered" evidence="1">
    <location>
        <begin position="251"/>
        <end position="309"/>
    </location>
</feature>
<sequence>MSPPLQVLTPYSPFPVVRQEHLEEVVYHFLKFHEYRLTAALTALENAMPDERRSYLSAQLRKELMHILAHMGRWAALSCFPHFLLIVQALLQSIKVSKAVIYVLSPELMGIIPSYHALMDGTISTLDWWNWEVGRPFPLPAELKEAFSNYVTPELLCPQSSAKWIFPDTENSQTTAQTDATTDDVPNTSTLESLTMKLDDKAAYMDLRAQGSLRLSRAILVVADKSRTLGRLPEVSDFGGLKRIPSSLAGQLGDRAASGSRSLAGAETGLESRVPPQEHSQASSPAGDRIPRGKGRGLASPARERSQRECASLALAGHIAHGSIPLAGAQMQSRSTTSILVLAGEHGPTSDPVTRALVKSTENPKKSSQQDSTVKSAKDLKVAKKTSKEGAAECAKAAKKTFNEVKSTEGMKVAKTSRSTQGVKTVKSSNEVKSVEGAKVAKKTSEGAKMAKTNEVKSAEGVKTASTSTVKSMEHAKAAKTNAQVLTINLTSLSECDSDSPELDLGECSATSSIRSLMPSGY</sequence>
<gene>
    <name evidence="2" type="ORF">AAE3_LOCUS11660</name>
</gene>
<keyword evidence="3" id="KW-1185">Reference proteome</keyword>
<reference evidence="2 3" key="1">
    <citation type="submission" date="2020-01" db="EMBL/GenBank/DDBJ databases">
        <authorList>
            <person name="Gupta K D."/>
        </authorList>
    </citation>
    <scope>NUCLEOTIDE SEQUENCE [LARGE SCALE GENOMIC DNA]</scope>
</reference>
<dbReference type="AlphaFoldDB" id="A0A8S0WB40"/>
<organism evidence="2 3">
    <name type="scientific">Cyclocybe aegerita</name>
    <name type="common">Black poplar mushroom</name>
    <name type="synonym">Agrocybe aegerita</name>
    <dbReference type="NCBI Taxonomy" id="1973307"/>
    <lineage>
        <taxon>Eukaryota</taxon>
        <taxon>Fungi</taxon>
        <taxon>Dikarya</taxon>
        <taxon>Basidiomycota</taxon>
        <taxon>Agaricomycotina</taxon>
        <taxon>Agaricomycetes</taxon>
        <taxon>Agaricomycetidae</taxon>
        <taxon>Agaricales</taxon>
        <taxon>Agaricineae</taxon>
        <taxon>Bolbitiaceae</taxon>
        <taxon>Cyclocybe</taxon>
    </lineage>
</organism>